<dbReference type="InterPro" id="IPR045681">
    <property type="entry name" value="DUF6201"/>
</dbReference>
<evidence type="ECO:0000313" key="2">
    <source>
        <dbReference type="EMBL" id="GEM77751.1"/>
    </source>
</evidence>
<evidence type="ECO:0000256" key="1">
    <source>
        <dbReference type="SAM" id="Phobius"/>
    </source>
</evidence>
<feature type="transmembrane region" description="Helical" evidence="1">
    <location>
        <begin position="6"/>
        <end position="27"/>
    </location>
</feature>
<comment type="caution">
    <text evidence="2">The sequence shown here is derived from an EMBL/GenBank/DDBJ whole genome shotgun (WGS) entry which is preliminary data.</text>
</comment>
<protein>
    <submittedName>
        <fullName evidence="2">Uncharacterized protein</fullName>
    </submittedName>
</protein>
<reference evidence="2 3" key="1">
    <citation type="submission" date="2019-07" db="EMBL/GenBank/DDBJ databases">
        <title>Whole genome shotgun sequence of Vibrio sagamiensis NBRC 104589.</title>
        <authorList>
            <person name="Hosoyama A."/>
            <person name="Uohara A."/>
            <person name="Ohji S."/>
            <person name="Ichikawa N."/>
        </authorList>
    </citation>
    <scope>NUCLEOTIDE SEQUENCE [LARGE SCALE GENOMIC DNA]</scope>
    <source>
        <strain evidence="2 3">NBRC 104589</strain>
    </source>
</reference>
<name>A0A511QKD8_9VIBR</name>
<dbReference type="OrthoDB" id="5895555at2"/>
<keyword evidence="1" id="KW-0812">Transmembrane</keyword>
<sequence>MKEFKILTFTFMIIFLGWWLVLSPVSFPINDESKYIYSSDGKWKLVISPIKITTPISLVQRIFNKKYIVLFDKNGKYVGQNSPFCTMVIREYEEFYVGFPSEHDKYLYFQPEECDYTIPINKKEWWSKIIEFIFY</sequence>
<keyword evidence="3" id="KW-1185">Reference proteome</keyword>
<keyword evidence="1" id="KW-0472">Membrane</keyword>
<dbReference type="AlphaFoldDB" id="A0A511QKD8"/>
<proteinExistence type="predicted"/>
<dbReference type="Pfam" id="PF19703">
    <property type="entry name" value="DUF6201"/>
    <property type="match status" value="1"/>
</dbReference>
<gene>
    <name evidence="2" type="ORF">VSA01S_38630</name>
</gene>
<dbReference type="RefSeq" id="WP_145993933.1">
    <property type="nucleotide sequence ID" value="NZ_BAOJ01000326.1"/>
</dbReference>
<keyword evidence="1" id="KW-1133">Transmembrane helix</keyword>
<evidence type="ECO:0000313" key="3">
    <source>
        <dbReference type="Proteomes" id="UP000321922"/>
    </source>
</evidence>
<dbReference type="EMBL" id="BJXJ01000146">
    <property type="protein sequence ID" value="GEM77751.1"/>
    <property type="molecule type" value="Genomic_DNA"/>
</dbReference>
<accession>A0A511QKD8</accession>
<dbReference type="Proteomes" id="UP000321922">
    <property type="component" value="Unassembled WGS sequence"/>
</dbReference>
<organism evidence="2 3">
    <name type="scientific">Vibrio sagamiensis NBRC 104589</name>
    <dbReference type="NCBI Taxonomy" id="1219064"/>
    <lineage>
        <taxon>Bacteria</taxon>
        <taxon>Pseudomonadati</taxon>
        <taxon>Pseudomonadota</taxon>
        <taxon>Gammaproteobacteria</taxon>
        <taxon>Vibrionales</taxon>
        <taxon>Vibrionaceae</taxon>
        <taxon>Vibrio</taxon>
    </lineage>
</organism>